<dbReference type="InterPro" id="IPR047650">
    <property type="entry name" value="Transpos_IS110"/>
</dbReference>
<evidence type="ECO:0000313" key="5">
    <source>
        <dbReference type="Proteomes" id="UP000199820"/>
    </source>
</evidence>
<dbReference type="InterPro" id="IPR002525">
    <property type="entry name" value="Transp_IS110-like_N"/>
</dbReference>
<dbReference type="GO" id="GO:0006313">
    <property type="term" value="P:DNA transposition"/>
    <property type="evidence" value="ECO:0007669"/>
    <property type="project" value="InterPro"/>
</dbReference>
<organism evidence="4 5">
    <name type="scientific">[Clostridium] aminophilum</name>
    <dbReference type="NCBI Taxonomy" id="1526"/>
    <lineage>
        <taxon>Bacteria</taxon>
        <taxon>Bacillati</taxon>
        <taxon>Bacillota</taxon>
        <taxon>Clostridia</taxon>
        <taxon>Lachnospirales</taxon>
        <taxon>Lachnospiraceae</taxon>
    </lineage>
</organism>
<dbReference type="Pfam" id="PF01548">
    <property type="entry name" value="DEDD_Tnp_IS110"/>
    <property type="match status" value="1"/>
</dbReference>
<dbReference type="Proteomes" id="UP000199820">
    <property type="component" value="Unassembled WGS sequence"/>
</dbReference>
<evidence type="ECO:0000259" key="2">
    <source>
        <dbReference type="Pfam" id="PF01548"/>
    </source>
</evidence>
<feature type="domain" description="Transposase IS110-like N-terminal" evidence="2">
    <location>
        <begin position="6"/>
        <end position="162"/>
    </location>
</feature>
<keyword evidence="1" id="KW-0175">Coiled coil</keyword>
<sequence length="408" mass="46480">MMYNAVGIDASKGKSTVSIIRPAGVVVKHPYDVMHTASGLNDLISYIQSLEGETKAVVECTGRYHEPVLKVFSEANIFISAVNPKLIKGQNDNTLRHVKSDPADSRKIARYALDNWAELRQYSSMDTTREQLKTLNAQFDFFMKQKVAAKANLISLLDNTYPGVNKLFKSPAREDGSEKWVDFAYSFWHVDCVRKIGLKAFTERYKSFCKKHKYNFRTGKAQELFELSQELVAVFPKDKTYKMIIQQSIQQLNLASEHLEKLRKEMNDLASTLPEYETVMGMYGVGKTYGPQLIAELGDISRFTHREAITAYAGVDPGVDESGQRKRKSNAASKCGPSRLRKTLFQLMSTILQNKPANDPVYQFLDRKRSEGKNYYVYMTAGANKFLRIYYGKVKAHYRELEAQSQEQ</sequence>
<dbReference type="GO" id="GO:0004803">
    <property type="term" value="F:transposase activity"/>
    <property type="evidence" value="ECO:0007669"/>
    <property type="project" value="InterPro"/>
</dbReference>
<proteinExistence type="predicted"/>
<evidence type="ECO:0000259" key="3">
    <source>
        <dbReference type="Pfam" id="PF02371"/>
    </source>
</evidence>
<dbReference type="NCBIfam" id="NF033542">
    <property type="entry name" value="transpos_IS110"/>
    <property type="match status" value="1"/>
</dbReference>
<accession>A0A1I0I1Z5</accession>
<evidence type="ECO:0000256" key="1">
    <source>
        <dbReference type="SAM" id="Coils"/>
    </source>
</evidence>
<dbReference type="Pfam" id="PF02371">
    <property type="entry name" value="Transposase_20"/>
    <property type="match status" value="1"/>
</dbReference>
<name>A0A1I0I1Z5_9FIRM</name>
<dbReference type="AlphaFoldDB" id="A0A1I0I1Z5"/>
<reference evidence="4 5" key="1">
    <citation type="submission" date="2016-10" db="EMBL/GenBank/DDBJ databases">
        <authorList>
            <person name="de Groot N.N."/>
        </authorList>
    </citation>
    <scope>NUCLEOTIDE SEQUENCE [LARGE SCALE GENOMIC DNA]</scope>
    <source>
        <strain evidence="4 5">KH1P1</strain>
    </source>
</reference>
<keyword evidence="5" id="KW-1185">Reference proteome</keyword>
<dbReference type="PANTHER" id="PTHR33055:SF3">
    <property type="entry name" value="PUTATIVE TRANSPOSASE FOR IS117-RELATED"/>
    <property type="match status" value="1"/>
</dbReference>
<dbReference type="EMBL" id="FOIL01000065">
    <property type="protein sequence ID" value="SET90584.1"/>
    <property type="molecule type" value="Genomic_DNA"/>
</dbReference>
<dbReference type="InterPro" id="IPR003346">
    <property type="entry name" value="Transposase_20"/>
</dbReference>
<dbReference type="PANTHER" id="PTHR33055">
    <property type="entry name" value="TRANSPOSASE FOR INSERTION SEQUENCE ELEMENT IS1111A"/>
    <property type="match status" value="1"/>
</dbReference>
<evidence type="ECO:0000313" key="4">
    <source>
        <dbReference type="EMBL" id="SET90584.1"/>
    </source>
</evidence>
<dbReference type="GO" id="GO:0003677">
    <property type="term" value="F:DNA binding"/>
    <property type="evidence" value="ECO:0007669"/>
    <property type="project" value="InterPro"/>
</dbReference>
<feature type="coiled-coil region" evidence="1">
    <location>
        <begin position="245"/>
        <end position="279"/>
    </location>
</feature>
<gene>
    <name evidence="4" type="ORF">SAMN04487771_106511</name>
</gene>
<protein>
    <submittedName>
        <fullName evidence="4">Transposase</fullName>
    </submittedName>
</protein>
<feature type="domain" description="Transposase IS116/IS110/IS902 C-terminal" evidence="3">
    <location>
        <begin position="277"/>
        <end position="357"/>
    </location>
</feature>